<feature type="transmembrane region" description="Helical" evidence="1">
    <location>
        <begin position="64"/>
        <end position="81"/>
    </location>
</feature>
<dbReference type="AlphaFoldDB" id="A0A3N1XF52"/>
<keyword evidence="3" id="KW-1185">Reference proteome</keyword>
<dbReference type="RefSeq" id="WP_170164379.1">
    <property type="nucleotide sequence ID" value="NZ_RJVG01000011.1"/>
</dbReference>
<keyword evidence="1" id="KW-0472">Membrane</keyword>
<gene>
    <name evidence="2" type="ORF">EDD66_111113</name>
</gene>
<keyword evidence="1" id="KW-1133">Transmembrane helix</keyword>
<comment type="caution">
    <text evidence="2">The sequence shown here is derived from an EMBL/GenBank/DDBJ whole genome shotgun (WGS) entry which is preliminary data.</text>
</comment>
<dbReference type="EMBL" id="RJVG01000011">
    <property type="protein sequence ID" value="ROR25350.1"/>
    <property type="molecule type" value="Genomic_DNA"/>
</dbReference>
<evidence type="ECO:0000313" key="2">
    <source>
        <dbReference type="EMBL" id="ROR25350.1"/>
    </source>
</evidence>
<proteinExistence type="predicted"/>
<organism evidence="2 3">
    <name type="scientific">Mobilisporobacter senegalensis</name>
    <dbReference type="NCBI Taxonomy" id="1329262"/>
    <lineage>
        <taxon>Bacteria</taxon>
        <taxon>Bacillati</taxon>
        <taxon>Bacillota</taxon>
        <taxon>Clostridia</taxon>
        <taxon>Lachnospirales</taxon>
        <taxon>Lachnospiraceae</taxon>
        <taxon>Mobilisporobacter</taxon>
    </lineage>
</organism>
<keyword evidence="1" id="KW-0812">Transmembrane</keyword>
<evidence type="ECO:0000256" key="1">
    <source>
        <dbReference type="SAM" id="Phobius"/>
    </source>
</evidence>
<sequence>MNKNLKANQKHLTLSDRIFIEQELLQGSNFRTIASTYIKTQLLSLKKYVVHPISFLHFHSSKNIWIVWILEIVMNIVLAVLKSAKIFASIFVRI</sequence>
<accession>A0A3N1XF52</accession>
<evidence type="ECO:0000313" key="3">
    <source>
        <dbReference type="Proteomes" id="UP000273083"/>
    </source>
</evidence>
<protein>
    <submittedName>
        <fullName evidence="2">Uncharacterized protein</fullName>
    </submittedName>
</protein>
<reference evidence="2 3" key="1">
    <citation type="submission" date="2018-11" db="EMBL/GenBank/DDBJ databases">
        <title>Genomic Encyclopedia of Type Strains, Phase IV (KMG-IV): sequencing the most valuable type-strain genomes for metagenomic binning, comparative biology and taxonomic classification.</title>
        <authorList>
            <person name="Goeker M."/>
        </authorList>
    </citation>
    <scope>NUCLEOTIDE SEQUENCE [LARGE SCALE GENOMIC DNA]</scope>
    <source>
        <strain evidence="2 3">DSM 26537</strain>
    </source>
</reference>
<dbReference type="Proteomes" id="UP000273083">
    <property type="component" value="Unassembled WGS sequence"/>
</dbReference>
<name>A0A3N1XF52_9FIRM</name>